<keyword evidence="5 7" id="KW-1133">Transmembrane helix</keyword>
<dbReference type="AlphaFoldDB" id="A0A6M4IMV3"/>
<feature type="transmembrane region" description="Helical" evidence="7">
    <location>
        <begin position="94"/>
        <end position="117"/>
    </location>
</feature>
<dbReference type="InterPro" id="IPR035906">
    <property type="entry name" value="MetI-like_sf"/>
</dbReference>
<feature type="transmembrane region" description="Helical" evidence="7">
    <location>
        <begin position="236"/>
        <end position="262"/>
    </location>
</feature>
<evidence type="ECO:0000256" key="6">
    <source>
        <dbReference type="ARBA" id="ARBA00023136"/>
    </source>
</evidence>
<dbReference type="PANTHER" id="PTHR43163:SF9">
    <property type="entry name" value="ABC TRANSPORTER PERMEASE PROTEIN"/>
    <property type="match status" value="1"/>
</dbReference>
<dbReference type="InterPro" id="IPR000515">
    <property type="entry name" value="MetI-like"/>
</dbReference>
<dbReference type="Gene3D" id="1.10.3720.10">
    <property type="entry name" value="MetI-like"/>
    <property type="match status" value="1"/>
</dbReference>
<dbReference type="Proteomes" id="UP000500938">
    <property type="component" value="Chromosome"/>
</dbReference>
<sequence>MVLRLLQSVAVVFTAATLAFVLLHLAPGDAATALGEGVSPEVRAALRAQWGLDESLATQYGRWLSSFLRGDLGFSRDQHRPVAAVLGDALPRSLFLMGCALSVSLIGGMLIGAWQGARAGSRRDRTTSTALLVLYSLPEFWLALVLLVVFSYHLGWLPATGITSETYDYMSPFDKLCDRLSHLVLPLVSLSLVGVSVFARYQRDAMQESMTQAFVRTARAKGLTEAGVRRQAWRNALLPVITVTGLMLPALITGAVFVERVFSWPGMGFAMIRAIEARDYQVVSAGVILGSAVTTFGAALADIARDIADPRLRSQ</sequence>
<proteinExistence type="inferred from homology"/>
<dbReference type="RefSeq" id="WP_171225454.1">
    <property type="nucleotide sequence ID" value="NZ_CP053085.1"/>
</dbReference>
<comment type="subcellular location">
    <subcellularLocation>
        <location evidence="1 7">Cell membrane</location>
        <topology evidence="1 7">Multi-pass membrane protein</topology>
    </subcellularLocation>
</comment>
<dbReference type="GO" id="GO:0055085">
    <property type="term" value="P:transmembrane transport"/>
    <property type="evidence" value="ECO:0007669"/>
    <property type="project" value="InterPro"/>
</dbReference>
<evidence type="ECO:0000256" key="3">
    <source>
        <dbReference type="ARBA" id="ARBA00022475"/>
    </source>
</evidence>
<dbReference type="Pfam" id="PF00528">
    <property type="entry name" value="BPD_transp_1"/>
    <property type="match status" value="1"/>
</dbReference>
<dbReference type="EMBL" id="CP053085">
    <property type="protein sequence ID" value="QJR36023.1"/>
    <property type="molecule type" value="Genomic_DNA"/>
</dbReference>
<evidence type="ECO:0000313" key="10">
    <source>
        <dbReference type="Proteomes" id="UP000500938"/>
    </source>
</evidence>
<evidence type="ECO:0000256" key="4">
    <source>
        <dbReference type="ARBA" id="ARBA00022692"/>
    </source>
</evidence>
<evidence type="ECO:0000256" key="2">
    <source>
        <dbReference type="ARBA" id="ARBA00022448"/>
    </source>
</evidence>
<dbReference type="PROSITE" id="PS50928">
    <property type="entry name" value="ABC_TM1"/>
    <property type="match status" value="1"/>
</dbReference>
<feature type="transmembrane region" description="Helical" evidence="7">
    <location>
        <begin position="129"/>
        <end position="152"/>
    </location>
</feature>
<evidence type="ECO:0000256" key="7">
    <source>
        <dbReference type="RuleBase" id="RU363032"/>
    </source>
</evidence>
<dbReference type="KEGG" id="ggr:HKW67_11140"/>
<accession>A0A6M4IMV3</accession>
<name>A0A6M4IMV3_9BACT</name>
<keyword evidence="3" id="KW-1003">Cell membrane</keyword>
<evidence type="ECO:0000259" key="8">
    <source>
        <dbReference type="PROSITE" id="PS50928"/>
    </source>
</evidence>
<evidence type="ECO:0000256" key="1">
    <source>
        <dbReference type="ARBA" id="ARBA00004651"/>
    </source>
</evidence>
<comment type="similarity">
    <text evidence="7">Belongs to the binding-protein-dependent transport system permease family.</text>
</comment>
<dbReference type="GO" id="GO:0005886">
    <property type="term" value="C:plasma membrane"/>
    <property type="evidence" value="ECO:0007669"/>
    <property type="project" value="UniProtKB-SubCell"/>
</dbReference>
<feature type="transmembrane region" description="Helical" evidence="7">
    <location>
        <begin position="282"/>
        <end position="304"/>
    </location>
</feature>
<dbReference type="Pfam" id="PF19300">
    <property type="entry name" value="BPD_transp_1_N"/>
    <property type="match status" value="1"/>
</dbReference>
<feature type="domain" description="ABC transmembrane type-1" evidence="8">
    <location>
        <begin position="90"/>
        <end position="301"/>
    </location>
</feature>
<keyword evidence="6 7" id="KW-0472">Membrane</keyword>
<evidence type="ECO:0000256" key="5">
    <source>
        <dbReference type="ARBA" id="ARBA00022989"/>
    </source>
</evidence>
<protein>
    <submittedName>
        <fullName evidence="9">ABC transporter permease</fullName>
    </submittedName>
</protein>
<dbReference type="PANTHER" id="PTHR43163">
    <property type="entry name" value="DIPEPTIDE TRANSPORT SYSTEM PERMEASE PROTEIN DPPB-RELATED"/>
    <property type="match status" value="1"/>
</dbReference>
<keyword evidence="4 7" id="KW-0812">Transmembrane</keyword>
<dbReference type="SUPFAM" id="SSF161098">
    <property type="entry name" value="MetI-like"/>
    <property type="match status" value="1"/>
</dbReference>
<dbReference type="CDD" id="cd06261">
    <property type="entry name" value="TM_PBP2"/>
    <property type="match status" value="1"/>
</dbReference>
<organism evidence="9 10">
    <name type="scientific">Gemmatimonas groenlandica</name>
    <dbReference type="NCBI Taxonomy" id="2732249"/>
    <lineage>
        <taxon>Bacteria</taxon>
        <taxon>Pseudomonadati</taxon>
        <taxon>Gemmatimonadota</taxon>
        <taxon>Gemmatimonadia</taxon>
        <taxon>Gemmatimonadales</taxon>
        <taxon>Gemmatimonadaceae</taxon>
        <taxon>Gemmatimonas</taxon>
    </lineage>
</organism>
<dbReference type="InterPro" id="IPR045621">
    <property type="entry name" value="BPD_transp_1_N"/>
</dbReference>
<evidence type="ECO:0000313" key="9">
    <source>
        <dbReference type="EMBL" id="QJR36023.1"/>
    </source>
</evidence>
<keyword evidence="10" id="KW-1185">Reference proteome</keyword>
<keyword evidence="2 7" id="KW-0813">Transport</keyword>
<reference evidence="9 10" key="1">
    <citation type="submission" date="2020-05" db="EMBL/GenBank/DDBJ databases">
        <title>Complete genome sequence of Gemmatimonas greenlandica TET16.</title>
        <authorList>
            <person name="Zeng Y."/>
        </authorList>
    </citation>
    <scope>NUCLEOTIDE SEQUENCE [LARGE SCALE GENOMIC DNA]</scope>
    <source>
        <strain evidence="9 10">TET16</strain>
    </source>
</reference>
<feature type="transmembrane region" description="Helical" evidence="7">
    <location>
        <begin position="180"/>
        <end position="201"/>
    </location>
</feature>
<gene>
    <name evidence="9" type="ORF">HKW67_11140</name>
</gene>